<evidence type="ECO:0000313" key="2">
    <source>
        <dbReference type="EMBL" id="POM75682.1"/>
    </source>
</evidence>
<dbReference type="OrthoDB" id="126439at2759"/>
<keyword evidence="3" id="KW-1185">Reference proteome</keyword>
<accession>A0A2P4YCZ7</accession>
<dbReference type="CDD" id="cd01650">
    <property type="entry name" value="RT_nLTR_like"/>
    <property type="match status" value="1"/>
</dbReference>
<evidence type="ECO:0000313" key="3">
    <source>
        <dbReference type="Proteomes" id="UP000237271"/>
    </source>
</evidence>
<reference evidence="2 3" key="1">
    <citation type="journal article" date="2017" name="Genome Biol. Evol.">
        <title>Phytophthora megakarya and P. palmivora, closely related causal agents of cacao black pod rot, underwent increases in genome sizes and gene numbers by different mechanisms.</title>
        <authorList>
            <person name="Ali S.S."/>
            <person name="Shao J."/>
            <person name="Lary D.J."/>
            <person name="Kronmiller B."/>
            <person name="Shen D."/>
            <person name="Strem M.D."/>
            <person name="Amoako-Attah I."/>
            <person name="Akrofi A.Y."/>
            <person name="Begoude B.A."/>
            <person name="Ten Hoopen G.M."/>
            <person name="Coulibaly K."/>
            <person name="Kebe B.I."/>
            <person name="Melnick R.L."/>
            <person name="Guiltinan M.J."/>
            <person name="Tyler B.M."/>
            <person name="Meinhardt L.W."/>
            <person name="Bailey B.A."/>
        </authorList>
    </citation>
    <scope>NUCLEOTIDE SEQUENCE [LARGE SCALE GENOMIC DNA]</scope>
    <source>
        <strain evidence="3">sbr112.9</strain>
    </source>
</reference>
<sequence>MKIADKFASEWKPILGCIHNKVTGDLLEEEFDAFVTIPAERRLKPEDNKMLMQEITQDEVVTAIQALNRHKSAGPDGLNNDFFKDTQALLVPIMVAIGNELLKGGDPPPSFLEGLIIPLRKNGDSDNAMEYRPITLLQTGYKVYAKVIATRTQKILGTPIGGTQQGFVHGRQMMKTVMMMLAILATAKGEPELAAECSRVILLLDFRKAYDTVAREFLFLALEKFGFSASFVNMIQKLHDKTTARFLVNGELSGPQSIASGIRQGCPLAPLLFILAAEVLALAIQQDPEVTGIKVPGSENKRHKFSAFVDDSTVFLEKAQQLPHVMEIISKFGELSGLHVQPAKSKVIFLNTDVQRQEFCGIPVLEHGTTVRYLGYANPKHTKTISNCCTDIDKYGKPSHYIECCDATSNIIHGGSL</sequence>
<dbReference type="InterPro" id="IPR043502">
    <property type="entry name" value="DNA/RNA_pol_sf"/>
</dbReference>
<dbReference type="Proteomes" id="UP000237271">
    <property type="component" value="Unassembled WGS sequence"/>
</dbReference>
<dbReference type="Pfam" id="PF00078">
    <property type="entry name" value="RVT_1"/>
    <property type="match status" value="1"/>
</dbReference>
<evidence type="ECO:0000259" key="1">
    <source>
        <dbReference type="PROSITE" id="PS50878"/>
    </source>
</evidence>
<dbReference type="PROSITE" id="PS50878">
    <property type="entry name" value="RT_POL"/>
    <property type="match status" value="1"/>
</dbReference>
<comment type="caution">
    <text evidence="2">The sequence shown here is derived from an EMBL/GenBank/DDBJ whole genome shotgun (WGS) entry which is preliminary data.</text>
</comment>
<organism evidence="2 3">
    <name type="scientific">Phytophthora palmivora</name>
    <dbReference type="NCBI Taxonomy" id="4796"/>
    <lineage>
        <taxon>Eukaryota</taxon>
        <taxon>Sar</taxon>
        <taxon>Stramenopiles</taxon>
        <taxon>Oomycota</taxon>
        <taxon>Peronosporomycetes</taxon>
        <taxon>Peronosporales</taxon>
        <taxon>Peronosporaceae</taxon>
        <taxon>Phytophthora</taxon>
    </lineage>
</organism>
<dbReference type="SUPFAM" id="SSF56672">
    <property type="entry name" value="DNA/RNA polymerases"/>
    <property type="match status" value="1"/>
</dbReference>
<dbReference type="PANTHER" id="PTHR31635:SF196">
    <property type="entry name" value="REVERSE TRANSCRIPTASE DOMAIN-CONTAINING PROTEIN-RELATED"/>
    <property type="match status" value="1"/>
</dbReference>
<dbReference type="EMBL" id="NCKW01003694">
    <property type="protein sequence ID" value="POM75682.1"/>
    <property type="molecule type" value="Genomic_DNA"/>
</dbReference>
<dbReference type="InterPro" id="IPR000477">
    <property type="entry name" value="RT_dom"/>
</dbReference>
<gene>
    <name evidence="2" type="ORF">PHPALM_7178</name>
</gene>
<feature type="domain" description="Reverse transcriptase" evidence="1">
    <location>
        <begin position="100"/>
        <end position="364"/>
    </location>
</feature>
<proteinExistence type="predicted"/>
<name>A0A2P4YCZ7_9STRA</name>
<dbReference type="PANTHER" id="PTHR31635">
    <property type="entry name" value="REVERSE TRANSCRIPTASE DOMAIN-CONTAINING PROTEIN-RELATED"/>
    <property type="match status" value="1"/>
</dbReference>
<dbReference type="AlphaFoldDB" id="A0A2P4YCZ7"/>
<protein>
    <recommendedName>
        <fullName evidence="1">Reverse transcriptase domain-containing protein</fullName>
    </recommendedName>
</protein>